<dbReference type="InterPro" id="IPR045090">
    <property type="entry name" value="Pept_M3A_M3B"/>
</dbReference>
<gene>
    <name evidence="12" type="primary">prlC</name>
    <name evidence="12" type="ORF">OPDIPICF_01878</name>
</gene>
<evidence type="ECO:0000259" key="11">
    <source>
        <dbReference type="Pfam" id="PF19310"/>
    </source>
</evidence>
<dbReference type="Gene3D" id="1.10.1370.10">
    <property type="entry name" value="Neurolysin, domain 3"/>
    <property type="match status" value="1"/>
</dbReference>
<evidence type="ECO:0000256" key="9">
    <source>
        <dbReference type="RuleBase" id="RU003435"/>
    </source>
</evidence>
<dbReference type="Gene3D" id="1.20.1050.40">
    <property type="entry name" value="Endopeptidase. Chain P, domain 1"/>
    <property type="match status" value="1"/>
</dbReference>
<dbReference type="InterPro" id="IPR024079">
    <property type="entry name" value="MetalloPept_cat_dom_sf"/>
</dbReference>
<dbReference type="InterPro" id="IPR001567">
    <property type="entry name" value="Pept_M3A_M3B_dom"/>
</dbReference>
<evidence type="ECO:0000256" key="4">
    <source>
        <dbReference type="ARBA" id="ARBA00022801"/>
    </source>
</evidence>
<dbReference type="GO" id="GO:0004222">
    <property type="term" value="F:metalloendopeptidase activity"/>
    <property type="evidence" value="ECO:0007669"/>
    <property type="project" value="UniProtKB-EC"/>
</dbReference>
<protein>
    <recommendedName>
        <fullName evidence="8">oligopeptidase A</fullName>
        <ecNumber evidence="8">3.4.24.70</ecNumber>
    </recommendedName>
</protein>
<keyword evidence="6 9" id="KW-0482">Metalloprotease</keyword>
<keyword evidence="2 9" id="KW-0645">Protease</keyword>
<reference evidence="12 13" key="1">
    <citation type="submission" date="2019-11" db="EMBL/GenBank/DDBJ databases">
        <authorList>
            <person name="Holert J."/>
        </authorList>
    </citation>
    <scope>NUCLEOTIDE SEQUENCE [LARGE SCALE GENOMIC DNA]</scope>
    <source>
        <strain evidence="12">SB11_3</strain>
    </source>
</reference>
<dbReference type="InterPro" id="IPR034005">
    <property type="entry name" value="M3A_DCP"/>
</dbReference>
<accession>A0A5S9QDW0</accession>
<evidence type="ECO:0000313" key="12">
    <source>
        <dbReference type="EMBL" id="CAA0116593.1"/>
    </source>
</evidence>
<evidence type="ECO:0000256" key="2">
    <source>
        <dbReference type="ARBA" id="ARBA00022670"/>
    </source>
</evidence>
<evidence type="ECO:0000256" key="7">
    <source>
        <dbReference type="ARBA" id="ARBA00024603"/>
    </source>
</evidence>
<feature type="domain" description="Oligopeptidase A N-terminal" evidence="11">
    <location>
        <begin position="25"/>
        <end position="144"/>
    </location>
</feature>
<evidence type="ECO:0000256" key="5">
    <source>
        <dbReference type="ARBA" id="ARBA00022833"/>
    </source>
</evidence>
<dbReference type="InterPro" id="IPR045666">
    <property type="entry name" value="OpdA_N"/>
</dbReference>
<evidence type="ECO:0000259" key="10">
    <source>
        <dbReference type="Pfam" id="PF01432"/>
    </source>
</evidence>
<dbReference type="Pfam" id="PF01432">
    <property type="entry name" value="Peptidase_M3"/>
    <property type="match status" value="1"/>
</dbReference>
<dbReference type="OrthoDB" id="9773538at2"/>
<evidence type="ECO:0000256" key="8">
    <source>
        <dbReference type="ARBA" id="ARBA00026100"/>
    </source>
</evidence>
<dbReference type="GO" id="GO:0046872">
    <property type="term" value="F:metal ion binding"/>
    <property type="evidence" value="ECO:0007669"/>
    <property type="project" value="UniProtKB-UniRule"/>
</dbReference>
<comment type="cofactor">
    <cofactor evidence="9">
        <name>Zn(2+)</name>
        <dbReference type="ChEBI" id="CHEBI:29105"/>
    </cofactor>
    <text evidence="9">Binds 1 zinc ion.</text>
</comment>
<feature type="domain" description="Peptidase M3A/M3B catalytic" evidence="10">
    <location>
        <begin position="219"/>
        <end position="671"/>
    </location>
</feature>
<comment type="similarity">
    <text evidence="1 9">Belongs to the peptidase M3 family.</text>
</comment>
<organism evidence="12 13">
    <name type="scientific">BD1-7 clade bacterium</name>
    <dbReference type="NCBI Taxonomy" id="2029982"/>
    <lineage>
        <taxon>Bacteria</taxon>
        <taxon>Pseudomonadati</taxon>
        <taxon>Pseudomonadota</taxon>
        <taxon>Gammaproteobacteria</taxon>
        <taxon>Cellvibrionales</taxon>
        <taxon>Spongiibacteraceae</taxon>
        <taxon>BD1-7 clade</taxon>
    </lineage>
</organism>
<dbReference type="SUPFAM" id="SSF55486">
    <property type="entry name" value="Metalloproteases ('zincins'), catalytic domain"/>
    <property type="match status" value="1"/>
</dbReference>
<keyword evidence="5 9" id="KW-0862">Zinc</keyword>
<dbReference type="GO" id="GO:0006508">
    <property type="term" value="P:proteolysis"/>
    <property type="evidence" value="ECO:0007669"/>
    <property type="project" value="UniProtKB-KW"/>
</dbReference>
<evidence type="ECO:0000313" key="13">
    <source>
        <dbReference type="Proteomes" id="UP000441399"/>
    </source>
</evidence>
<dbReference type="Pfam" id="PF19310">
    <property type="entry name" value="TOP_N"/>
    <property type="match status" value="1"/>
</dbReference>
<evidence type="ECO:0000256" key="6">
    <source>
        <dbReference type="ARBA" id="ARBA00023049"/>
    </source>
</evidence>
<dbReference type="EC" id="3.4.24.70" evidence="8"/>
<evidence type="ECO:0000256" key="1">
    <source>
        <dbReference type="ARBA" id="ARBA00006040"/>
    </source>
</evidence>
<dbReference type="Gene3D" id="3.40.390.10">
    <property type="entry name" value="Collagenase (Catalytic Domain)"/>
    <property type="match status" value="1"/>
</dbReference>
<proteinExistence type="inferred from homology"/>
<dbReference type="GO" id="GO:0005829">
    <property type="term" value="C:cytosol"/>
    <property type="evidence" value="ECO:0007669"/>
    <property type="project" value="UniProtKB-ARBA"/>
</dbReference>
<sequence length="675" mass="75524">MQQTHPSLPIFSNIDIATIETQLDAMLADSRKTIDTLATVEQPDWQNFALPLQNMDMALEDFFSPISHLNGVKNNDELRDVYQNCIAKLTEYGSEVGQNAALFAAYERLAANPENGIDTAAQHQWLAHALRDFRLSGIALPEEQQTRFKAINARLAELGQTFSNHVLDATHAWHKHITDKNALAGLPESALQMLAQQAETRDKDGYLLTLDFPVYHAVITYADDRALRQEIYQAFMTRASDQGPQAGEFDNSEYMGETLALRHELAGLLDFSSYAERSLATKMADSVAQVTGFLRELGTKARPYAEKELATLRTYAQETCGIDDLQSWDFSYISEKYRQSYFALSDEKLREYFPLTKVLDGLFALTEQMFAVSITEETDFDHYHPDVRFFTIRRDGQCVAGFYLDLYARQHKRGGAWMADCRSRYVRADGGEEIPVAFLVCNFRPATGDQPALLGHGEVTTLFHEFGHGLHHMLTAQKVAGISGIAGVEWDAVELPSQFMENWCWQAETIAMISQHFETGEALPATMLDAMLAAKNFNEGLMTLRQVEFALFDMLIHADTSITSAKQIQVTLDNVRREVAVLSPPTFVRFQHGFSHIFAGGYAAGYFSYKWAEVLSADAFAAFEENGLFDKPTSQAFLHEILEVGSSRPAAESFEAFRGRAPSIDALLRHGGLAA</sequence>
<keyword evidence="4 9" id="KW-0378">Hydrolase</keyword>
<dbReference type="InterPro" id="IPR024077">
    <property type="entry name" value="Neurolysin/TOP_dom2"/>
</dbReference>
<keyword evidence="3 9" id="KW-0479">Metal-binding</keyword>
<evidence type="ECO:0000256" key="3">
    <source>
        <dbReference type="ARBA" id="ARBA00022723"/>
    </source>
</evidence>
<comment type="catalytic activity">
    <reaction evidence="7">
        <text>Hydrolysis of oligopeptides, with broad specificity. Gly or Ala commonly occur as P1 or P1' residues, but more distant residues are also important, as is shown by the fact that Z-Gly-Pro-Gly-|-Gly-Pro-Ala is cleaved, but not Z-(Gly)(5).</text>
        <dbReference type="EC" id="3.4.24.70"/>
    </reaction>
</comment>
<dbReference type="PANTHER" id="PTHR43660">
    <property type="entry name" value="DIPEPTIDYL CARBOXYPEPTIDASE"/>
    <property type="match status" value="1"/>
</dbReference>
<dbReference type="CDD" id="cd06456">
    <property type="entry name" value="M3A_DCP"/>
    <property type="match status" value="1"/>
</dbReference>
<dbReference type="InterPro" id="IPR024080">
    <property type="entry name" value="Neurolysin/TOP_N"/>
</dbReference>
<dbReference type="Proteomes" id="UP000441399">
    <property type="component" value="Unassembled WGS sequence"/>
</dbReference>
<dbReference type="FunFam" id="3.40.390.10:FF:000009">
    <property type="entry name" value="Oligopeptidase A"/>
    <property type="match status" value="1"/>
</dbReference>
<keyword evidence="13" id="KW-1185">Reference proteome</keyword>
<dbReference type="EMBL" id="CACSIO010000023">
    <property type="protein sequence ID" value="CAA0116593.1"/>
    <property type="molecule type" value="Genomic_DNA"/>
</dbReference>
<dbReference type="PANTHER" id="PTHR43660:SF1">
    <property type="entry name" value="DIPEPTIDYL CARBOXYPEPTIDASE"/>
    <property type="match status" value="1"/>
</dbReference>
<dbReference type="AlphaFoldDB" id="A0A5S9QDW0"/>
<name>A0A5S9QDW0_9GAMM</name>